<gene>
    <name evidence="3" type="ORF">HCA46_09985</name>
</gene>
<dbReference type="AlphaFoldDB" id="A0A7X0XR49"/>
<evidence type="ECO:0000313" key="4">
    <source>
        <dbReference type="Proteomes" id="UP000547643"/>
    </source>
</evidence>
<dbReference type="PANTHER" id="PTHR22916">
    <property type="entry name" value="GLYCOSYLTRANSFERASE"/>
    <property type="match status" value="1"/>
</dbReference>
<comment type="similarity">
    <text evidence="1">Belongs to the glycosyltransferase 2 family.</text>
</comment>
<name>A0A7X0XR49_9LIST</name>
<dbReference type="SUPFAM" id="SSF53448">
    <property type="entry name" value="Nucleotide-diphospho-sugar transferases"/>
    <property type="match status" value="1"/>
</dbReference>
<organism evidence="3 4">
    <name type="scientific">Listeria booriae</name>
    <dbReference type="NCBI Taxonomy" id="1552123"/>
    <lineage>
        <taxon>Bacteria</taxon>
        <taxon>Bacillati</taxon>
        <taxon>Bacillota</taxon>
        <taxon>Bacilli</taxon>
        <taxon>Bacillales</taxon>
        <taxon>Listeriaceae</taxon>
        <taxon>Listeria</taxon>
    </lineage>
</organism>
<dbReference type="GO" id="GO:0016758">
    <property type="term" value="F:hexosyltransferase activity"/>
    <property type="evidence" value="ECO:0007669"/>
    <property type="project" value="UniProtKB-ARBA"/>
</dbReference>
<dbReference type="RefSeq" id="WP_185495116.1">
    <property type="nucleotide sequence ID" value="NZ_JAARUV010000003.1"/>
</dbReference>
<reference evidence="3 4" key="1">
    <citation type="submission" date="2020-03" db="EMBL/GenBank/DDBJ databases">
        <title>Soil Listeria distribution.</title>
        <authorList>
            <person name="Liao J."/>
            <person name="Wiedmann M."/>
        </authorList>
    </citation>
    <scope>NUCLEOTIDE SEQUENCE [LARGE SCALE GENOMIC DNA]</scope>
    <source>
        <strain evidence="3 4">FSL L7-1017</strain>
    </source>
</reference>
<comment type="caution">
    <text evidence="3">The sequence shown here is derived from an EMBL/GenBank/DDBJ whole genome shotgun (WGS) entry which is preliminary data.</text>
</comment>
<dbReference type="PANTHER" id="PTHR22916:SF3">
    <property type="entry name" value="UDP-GLCNAC:BETAGAL BETA-1,3-N-ACETYLGLUCOSAMINYLTRANSFERASE-LIKE PROTEIN 1"/>
    <property type="match status" value="1"/>
</dbReference>
<dbReference type="EMBL" id="JAARUV010000003">
    <property type="protein sequence ID" value="MBC1779168.1"/>
    <property type="molecule type" value="Genomic_DNA"/>
</dbReference>
<keyword evidence="3" id="KW-0808">Transferase</keyword>
<protein>
    <submittedName>
        <fullName evidence="3">Glycosyltransferase family 2 protein</fullName>
    </submittedName>
</protein>
<dbReference type="CDD" id="cd00761">
    <property type="entry name" value="Glyco_tranf_GTA_type"/>
    <property type="match status" value="1"/>
</dbReference>
<evidence type="ECO:0000256" key="1">
    <source>
        <dbReference type="ARBA" id="ARBA00006739"/>
    </source>
</evidence>
<feature type="domain" description="Glycosyltransferase 2-like" evidence="2">
    <location>
        <begin position="5"/>
        <end position="107"/>
    </location>
</feature>
<dbReference type="Proteomes" id="UP000547643">
    <property type="component" value="Unassembled WGS sequence"/>
</dbReference>
<dbReference type="Gene3D" id="3.90.550.10">
    <property type="entry name" value="Spore Coat Polysaccharide Biosynthesis Protein SpsA, Chain A"/>
    <property type="match status" value="1"/>
</dbReference>
<evidence type="ECO:0000313" key="3">
    <source>
        <dbReference type="EMBL" id="MBC1779168.1"/>
    </source>
</evidence>
<dbReference type="Pfam" id="PF00535">
    <property type="entry name" value="Glycos_transf_2"/>
    <property type="match status" value="1"/>
</dbReference>
<accession>A0A7X0XR49</accession>
<dbReference type="InterPro" id="IPR001173">
    <property type="entry name" value="Glyco_trans_2-like"/>
</dbReference>
<sequence length="302" mass="35037">MDLVSVVIPTRYRRELLVRAIESVMQQTYSNIEVWVVLDGDDLDTMAYLRNIGETRFPVHYVKTNGIGGSAARNLGVEKASGKWIAFLDDDDAFLPDKIACQWEQLRYSSDDFHLCFCPVLTNSLKNPDVFLPMRTLDLNTESLTVAEFLFCKKGRRTLGFIQTSTLFGARDLFREIPFTDGLLKHQDWDLLLRMAQHGVQFHQLEEPKTRFYRHHAPSVGNANAWLFSDSWIQQMEISKLARDYFTLSIILRGVAKDSTISKSEKHGHFKRKVRDLTWQKGHHFQFLRLIFVNFARIYVKG</sequence>
<proteinExistence type="inferred from homology"/>
<dbReference type="InterPro" id="IPR029044">
    <property type="entry name" value="Nucleotide-diphossugar_trans"/>
</dbReference>
<evidence type="ECO:0000259" key="2">
    <source>
        <dbReference type="Pfam" id="PF00535"/>
    </source>
</evidence>